<dbReference type="OrthoDB" id="197735at2759"/>
<feature type="region of interest" description="Disordered" evidence="2">
    <location>
        <begin position="619"/>
        <end position="638"/>
    </location>
</feature>
<feature type="compositionally biased region" description="Low complexity" evidence="2">
    <location>
        <begin position="790"/>
        <end position="813"/>
    </location>
</feature>
<feature type="compositionally biased region" description="Polar residues" evidence="2">
    <location>
        <begin position="831"/>
        <end position="848"/>
    </location>
</feature>
<feature type="compositionally biased region" description="Basic and acidic residues" evidence="2">
    <location>
        <begin position="955"/>
        <end position="977"/>
    </location>
</feature>
<dbReference type="PANTHER" id="PTHR31540:SF1">
    <property type="entry name" value="CENTROSOMAL PROTEIN OF 131 KDA"/>
    <property type="match status" value="1"/>
</dbReference>
<feature type="compositionally biased region" description="Low complexity" evidence="2">
    <location>
        <begin position="1070"/>
        <end position="1100"/>
    </location>
</feature>
<dbReference type="PANTHER" id="PTHR31540">
    <property type="entry name" value="CENTROSOMAL PROTEIN OF 131 KDA"/>
    <property type="match status" value="1"/>
</dbReference>
<feature type="coiled-coil region" evidence="1">
    <location>
        <begin position="1608"/>
        <end position="1661"/>
    </location>
</feature>
<dbReference type="Proteomes" id="UP000650467">
    <property type="component" value="Unassembled WGS sequence"/>
</dbReference>
<name>A0A835VYC6_CHLIN</name>
<feature type="compositionally biased region" description="Low complexity" evidence="2">
    <location>
        <begin position="147"/>
        <end position="196"/>
    </location>
</feature>
<feature type="coiled-coil region" evidence="1">
    <location>
        <begin position="1686"/>
        <end position="1867"/>
    </location>
</feature>
<feature type="compositionally biased region" description="Polar residues" evidence="2">
    <location>
        <begin position="778"/>
        <end position="788"/>
    </location>
</feature>
<feature type="compositionally biased region" description="Basic residues" evidence="2">
    <location>
        <begin position="1007"/>
        <end position="1020"/>
    </location>
</feature>
<feature type="coiled-coil region" evidence="1">
    <location>
        <begin position="1911"/>
        <end position="1988"/>
    </location>
</feature>
<accession>A0A835VYC6</accession>
<feature type="compositionally biased region" description="Low complexity" evidence="2">
    <location>
        <begin position="272"/>
        <end position="314"/>
    </location>
</feature>
<feature type="compositionally biased region" description="Basic residues" evidence="2">
    <location>
        <begin position="1377"/>
        <end position="1387"/>
    </location>
</feature>
<feature type="compositionally biased region" description="Basic and acidic residues" evidence="2">
    <location>
        <begin position="913"/>
        <end position="926"/>
    </location>
</feature>
<feature type="compositionally biased region" description="Basic and acidic residues" evidence="2">
    <location>
        <begin position="1127"/>
        <end position="1140"/>
    </location>
</feature>
<feature type="region of interest" description="Disordered" evidence="2">
    <location>
        <begin position="1332"/>
        <end position="1356"/>
    </location>
</feature>
<feature type="region of interest" description="Disordered" evidence="2">
    <location>
        <begin position="147"/>
        <end position="319"/>
    </location>
</feature>
<sequence length="1991" mass="208188">MPAAGAQSGRAHPGKGGRQGASGADKLAQLSKPGPGAGSDSGGGADDAVGFDSPRRGIARAQVARDEVLAYMRRQKAEPRDTSFDDDDRAPPSRPAGGAAAAAAASGPNTAQPDASAGQPGRSAGRDDGDGSLSFSLDFMEAYRTRPSTAAAAAAAEPGAATGAAEAGAGPGPRAEAAGAGGRPAASAGPGAARGRQQGLRGSESFDAEELLRRYSLGRGRLGGRREEDQEESEDDEVEEDIADDTTAVSGPDQSPTRHTPSGARTAGGGASRARAPGRPASAAAAAPAAAPGAAARASMSRSRATRTPTPTSGASGGGVAVMRLSLSIAAAVASPLASSVALTDDAFELFKRDIAARVIQVHWRRWLAWKAKVRRDAEQRILQQLFADDPSGLSLKLLLGEVGGAEAASGSASGGAAPGVGAASAHPTGQPSAAAANMGEAEASLAMPMPNRSAPIAAGVALEKQPSGTRLPALKRPASTGAAKAAPAAPGASSVDAMGHLPAAAAAAAPGLGSGSNTPRKSAAGASLVSLRATGKVDTGVGSAGRSGTPGKRPVSAADAYAQTRTESILADDRGRRRPATAGAALVGSPGGGVGGAASAFEDSLDVEDTEWQEAVDYDDDEDNPHAVRATPRKAHKGGHAVYTFVATPRRRAAAEAAAAAAAAEAAEATRPHPEPAGSADTMRDSRKSPRAEAEAAPAPQPQPQRPGQQPEQQPGWQEKLQLREPSLDADANPAMASPALSALTGEAGGAMAGAAGAPGGNGGADAVSWTEDDAQSRPSGFWQSEANDAMAGESGASASASQADAAGEAGQQLQRQASSGRRMEALQRLRQQGSQRALGLSSSGTGMPSAPAGTAADASGSSRAGDKGGVEGGVRQAPQNELTRRSGSDHAHPQRADERQRRDAGPSGQDRQARQDERVDHDGSSTDVLEASLRSMGDRNRRAAGAAGGRDVPGPHDRGHSHRDPARSDQQHEQRAQPQLQPQQPKAPHPPAERQHQEHTEQRHRERKPQQQHHHQHHRDSVAADDGRRPVSAAAALEAGYDRSAHARRWAAHEGEESELAGPSGRGQPRPASAFAAAPPAQPRDQQQQPSARAQQLRQSRHPGRRVFSDSDDSEEDGAAVEEPAATRHAPDAPRRLPDAPASSAAASGHHHNPADVWAERRGGARDEVGRHDERAAPREAGPALAIASGAQHARHGASSGRPSSGGVERDTRQAQAPQVHQAPARQQPDLRPQQEATAAPVAAASRAAAGGGHQQQQQPRPQQAEVAASLTAAKMTSILKYLDEVELQAEQEAACATVAPALLLAEPSTAAALAAMAAMPGFGSRPATAAAASARSRGGPAGPARPSTAHAAGGAQIMTQRSLAALSDAGGRSRQPRPHSHARARGMGASCRSGFEHDDYDYGEGRGLTEDGDDVEDGDDDLRDADAASVGAASAVSGLTAGRPAFLAESVYESVRAKIRRLQEDVRERDDRIAELGQEVEALTAAQRAMALEGDARLSELLAAQRAEYEGAVARHLAFVDRLLADKEALTARAEQLEAAVRGADDKQERAIAKLKEGWAQELRRQKEGWAAAEKQRREAWMAAKAAEIKDMTVKGLEGEVQKLLSRHKAELSAAQQAAADEARRHLDNYVAQNEAAVRQLKERMAREAEEAVEKERGSAGLRLREVSERYEQQLQTQRMRLVSDADLRLEHLEQARKEDKKRYEEALGAAREAAEARQRDMEDDWRREKEALRKAHDKQIESLREQYETGQEGWRAAMAERARKEVAERVAAIREKLLEERNNEIQAVMTRLEEEHAGAVEALKEDFRRREEAAAAKAAAALKEAKRSETKMAERFRCAGAAAQTAEERVAAAELAAGELRRELEQRNSTIRWLEGQVSVAKEEAAARERDLRSLGADKAAVAAEAAAAANRERQTVEARLAAAHQEMSEMRNKHGAEMAHVEARVKATLARKDEVIAGLREQLATLAAELRGTQEVLRLQQEELGR</sequence>
<feature type="region of interest" description="Disordered" evidence="2">
    <location>
        <begin position="1368"/>
        <end position="1426"/>
    </location>
</feature>
<evidence type="ECO:0000256" key="2">
    <source>
        <dbReference type="SAM" id="MobiDB-lite"/>
    </source>
</evidence>
<feature type="compositionally biased region" description="Low complexity" evidence="2">
    <location>
        <begin position="478"/>
        <end position="494"/>
    </location>
</feature>
<feature type="compositionally biased region" description="Basic and acidic residues" evidence="2">
    <location>
        <begin position="884"/>
        <end position="906"/>
    </location>
</feature>
<feature type="compositionally biased region" description="Basic and acidic residues" evidence="2">
    <location>
        <begin position="1042"/>
        <end position="1057"/>
    </location>
</feature>
<feature type="compositionally biased region" description="Basic and acidic residues" evidence="2">
    <location>
        <begin position="683"/>
        <end position="695"/>
    </location>
</feature>
<feature type="compositionally biased region" description="Polar residues" evidence="2">
    <location>
        <begin position="247"/>
        <end position="259"/>
    </location>
</feature>
<evidence type="ECO:0000256" key="1">
    <source>
        <dbReference type="SAM" id="Coils"/>
    </source>
</evidence>
<reference evidence="3" key="1">
    <citation type="journal article" date="2020" name="bioRxiv">
        <title>Comparative genomics of Chlamydomonas.</title>
        <authorList>
            <person name="Craig R.J."/>
            <person name="Hasan A.R."/>
            <person name="Ness R.W."/>
            <person name="Keightley P.D."/>
        </authorList>
    </citation>
    <scope>NUCLEOTIDE SEQUENCE</scope>
    <source>
        <strain evidence="3">SAG 7.73</strain>
    </source>
</reference>
<feature type="compositionally biased region" description="Low complexity" evidence="2">
    <location>
        <begin position="95"/>
        <end position="108"/>
    </location>
</feature>
<feature type="compositionally biased region" description="Low complexity" evidence="2">
    <location>
        <begin position="707"/>
        <end position="720"/>
    </location>
</feature>
<feature type="region of interest" description="Disordered" evidence="2">
    <location>
        <begin position="538"/>
        <end position="562"/>
    </location>
</feature>
<feature type="compositionally biased region" description="Low complexity" evidence="2">
    <location>
        <begin position="1141"/>
        <end position="1150"/>
    </location>
</feature>
<protein>
    <recommendedName>
        <fullName evidence="5">Centrosomal protein of 131 kDa</fullName>
    </recommendedName>
</protein>
<comment type="caution">
    <text evidence="3">The sequence shown here is derived from an EMBL/GenBank/DDBJ whole genome shotgun (WGS) entry which is preliminary data.</text>
</comment>
<feature type="region of interest" description="Disordered" evidence="2">
    <location>
        <begin position="471"/>
        <end position="494"/>
    </location>
</feature>
<dbReference type="EMBL" id="JAEHOC010000021">
    <property type="protein sequence ID" value="KAG2432445.1"/>
    <property type="molecule type" value="Genomic_DNA"/>
</dbReference>
<feature type="compositionally biased region" description="Acidic residues" evidence="2">
    <location>
        <begin position="1413"/>
        <end position="1426"/>
    </location>
</feature>
<proteinExistence type="predicted"/>
<feature type="compositionally biased region" description="Gly residues" evidence="2">
    <location>
        <begin position="35"/>
        <end position="45"/>
    </location>
</feature>
<dbReference type="InterPro" id="IPR030465">
    <property type="entry name" value="CEP131"/>
</dbReference>
<feature type="coiled-coil region" evidence="1">
    <location>
        <begin position="1523"/>
        <end position="1557"/>
    </location>
</feature>
<feature type="compositionally biased region" description="Acidic residues" evidence="2">
    <location>
        <begin position="229"/>
        <end position="244"/>
    </location>
</feature>
<feature type="region of interest" description="Disordered" evidence="2">
    <location>
        <begin position="1"/>
        <end position="134"/>
    </location>
</feature>
<evidence type="ECO:0000313" key="3">
    <source>
        <dbReference type="EMBL" id="KAG2432445.1"/>
    </source>
</evidence>
<feature type="compositionally biased region" description="Basic and acidic residues" evidence="2">
    <location>
        <begin position="1021"/>
        <end position="1031"/>
    </location>
</feature>
<dbReference type="GO" id="GO:0005929">
    <property type="term" value="C:cilium"/>
    <property type="evidence" value="ECO:0007669"/>
    <property type="project" value="GOC"/>
</dbReference>
<feature type="compositionally biased region" description="Low complexity" evidence="2">
    <location>
        <begin position="851"/>
        <end position="865"/>
    </location>
</feature>
<keyword evidence="4" id="KW-1185">Reference proteome</keyword>
<keyword evidence="1" id="KW-0175">Coiled coil</keyword>
<feature type="compositionally biased region" description="Acidic residues" evidence="2">
    <location>
        <begin position="1112"/>
        <end position="1122"/>
    </location>
</feature>
<feature type="coiled-coil region" evidence="1">
    <location>
        <begin position="1455"/>
        <end position="1482"/>
    </location>
</feature>
<feature type="compositionally biased region" description="Gly residues" evidence="2">
    <location>
        <begin position="748"/>
        <end position="765"/>
    </location>
</feature>
<evidence type="ECO:0000313" key="4">
    <source>
        <dbReference type="Proteomes" id="UP000650467"/>
    </source>
</evidence>
<gene>
    <name evidence="3" type="ORF">HXX76_008791</name>
</gene>
<evidence type="ECO:0008006" key="5">
    <source>
        <dbReference type="Google" id="ProtNLM"/>
    </source>
</evidence>
<feature type="compositionally biased region" description="Low complexity" evidence="2">
    <location>
        <begin position="1332"/>
        <end position="1352"/>
    </location>
</feature>
<feature type="compositionally biased region" description="Basic and acidic residues" evidence="2">
    <location>
        <begin position="1160"/>
        <end position="1180"/>
    </location>
</feature>
<feature type="compositionally biased region" description="Basic and acidic residues" evidence="2">
    <location>
        <begin position="993"/>
        <end position="1006"/>
    </location>
</feature>
<dbReference type="GO" id="GO:0035735">
    <property type="term" value="P:intraciliary transport involved in cilium assembly"/>
    <property type="evidence" value="ECO:0007669"/>
    <property type="project" value="InterPro"/>
</dbReference>
<feature type="region of interest" description="Disordered" evidence="2">
    <location>
        <begin position="665"/>
        <end position="1271"/>
    </location>
</feature>
<feature type="compositionally biased region" description="Low complexity" evidence="2">
    <location>
        <begin position="1216"/>
        <end position="1271"/>
    </location>
</feature>
<feature type="region of interest" description="Disordered" evidence="2">
    <location>
        <begin position="409"/>
        <end position="438"/>
    </location>
</feature>
<organism evidence="3 4">
    <name type="scientific">Chlamydomonas incerta</name>
    <dbReference type="NCBI Taxonomy" id="51695"/>
    <lineage>
        <taxon>Eukaryota</taxon>
        <taxon>Viridiplantae</taxon>
        <taxon>Chlorophyta</taxon>
        <taxon>core chlorophytes</taxon>
        <taxon>Chlorophyceae</taxon>
        <taxon>CS clade</taxon>
        <taxon>Chlamydomonadales</taxon>
        <taxon>Chlamydomonadaceae</taxon>
        <taxon>Chlamydomonas</taxon>
    </lineage>
</organism>